<gene>
    <name evidence="1" type="ORF">GCM10010916_34570</name>
</gene>
<dbReference type="AlphaFoldDB" id="A0A917FZ02"/>
<protein>
    <submittedName>
        <fullName evidence="1">Uncharacterized protein</fullName>
    </submittedName>
</protein>
<evidence type="ECO:0000313" key="2">
    <source>
        <dbReference type="Proteomes" id="UP000644756"/>
    </source>
</evidence>
<reference evidence="1" key="1">
    <citation type="journal article" date="2014" name="Int. J. Syst. Evol. Microbiol.">
        <title>Complete genome sequence of Corynebacterium casei LMG S-19264T (=DSM 44701T), isolated from a smear-ripened cheese.</title>
        <authorList>
            <consortium name="US DOE Joint Genome Institute (JGI-PGF)"/>
            <person name="Walter F."/>
            <person name="Albersmeier A."/>
            <person name="Kalinowski J."/>
            <person name="Ruckert C."/>
        </authorList>
    </citation>
    <scope>NUCLEOTIDE SEQUENCE</scope>
    <source>
        <strain evidence="1">CGMCC 1.12987</strain>
    </source>
</reference>
<proteinExistence type="predicted"/>
<organism evidence="1 2">
    <name type="scientific">Paenibacillus abyssi</name>
    <dbReference type="NCBI Taxonomy" id="1340531"/>
    <lineage>
        <taxon>Bacteria</taxon>
        <taxon>Bacillati</taxon>
        <taxon>Bacillota</taxon>
        <taxon>Bacilli</taxon>
        <taxon>Bacillales</taxon>
        <taxon>Paenibacillaceae</taxon>
        <taxon>Paenibacillus</taxon>
    </lineage>
</organism>
<dbReference type="Proteomes" id="UP000644756">
    <property type="component" value="Unassembled WGS sequence"/>
</dbReference>
<name>A0A917FZ02_9BACL</name>
<evidence type="ECO:0000313" key="1">
    <source>
        <dbReference type="EMBL" id="GGG14774.1"/>
    </source>
</evidence>
<sequence>MFLNDNPYSSMYIGWIPYNREGESFPSNSVNGGSYSRGSIDLDFVEILNESELEKYK</sequence>
<dbReference type="EMBL" id="BMGR01000011">
    <property type="protein sequence ID" value="GGG14774.1"/>
    <property type="molecule type" value="Genomic_DNA"/>
</dbReference>
<reference evidence="1" key="2">
    <citation type="submission" date="2020-09" db="EMBL/GenBank/DDBJ databases">
        <authorList>
            <person name="Sun Q."/>
            <person name="Zhou Y."/>
        </authorList>
    </citation>
    <scope>NUCLEOTIDE SEQUENCE</scope>
    <source>
        <strain evidence="1">CGMCC 1.12987</strain>
    </source>
</reference>
<keyword evidence="2" id="KW-1185">Reference proteome</keyword>
<accession>A0A917FZ02</accession>
<comment type="caution">
    <text evidence="1">The sequence shown here is derived from an EMBL/GenBank/DDBJ whole genome shotgun (WGS) entry which is preliminary data.</text>
</comment>